<evidence type="ECO:0000256" key="1">
    <source>
        <dbReference type="ARBA" id="ARBA00004127"/>
    </source>
</evidence>
<dbReference type="GO" id="GO:0012505">
    <property type="term" value="C:endomembrane system"/>
    <property type="evidence" value="ECO:0007669"/>
    <property type="project" value="UniProtKB-SubCell"/>
</dbReference>
<dbReference type="PANTHER" id="PTHR46140">
    <property type="entry name" value="VACUOLAR TRANSPORTER CHAPERONE 1-RELATED"/>
    <property type="match status" value="1"/>
</dbReference>
<dbReference type="EMBL" id="KQ241832">
    <property type="protein sequence ID" value="KNC83447.1"/>
    <property type="molecule type" value="Genomic_DNA"/>
</dbReference>
<dbReference type="eggNOG" id="KOG1161">
    <property type="taxonomic scope" value="Eukaryota"/>
</dbReference>
<evidence type="ECO:0000313" key="6">
    <source>
        <dbReference type="EMBL" id="KNC83447.1"/>
    </source>
</evidence>
<comment type="subcellular location">
    <subcellularLocation>
        <location evidence="1">Endomembrane system</location>
        <topology evidence="1">Multi-pass membrane protein</topology>
    </subcellularLocation>
</comment>
<feature type="domain" description="VTC" evidence="5">
    <location>
        <begin position="24"/>
        <end position="269"/>
    </location>
</feature>
<keyword evidence="4" id="KW-0472">Membrane</keyword>
<keyword evidence="3" id="KW-1133">Transmembrane helix</keyword>
<dbReference type="PANTHER" id="PTHR46140:SF1">
    <property type="entry name" value="VACUOLAR TRANSPORTER CHAPERONE COMPLEX SUBUNIT 4-RELATED"/>
    <property type="match status" value="1"/>
</dbReference>
<dbReference type="InterPro" id="IPR018966">
    <property type="entry name" value="VTC_domain"/>
</dbReference>
<dbReference type="Gene3D" id="3.20.100.30">
    <property type="entry name" value="VTC, catalytic tunnel domain"/>
    <property type="match status" value="1"/>
</dbReference>
<evidence type="ECO:0000256" key="3">
    <source>
        <dbReference type="ARBA" id="ARBA00022989"/>
    </source>
</evidence>
<dbReference type="RefSeq" id="XP_014157349.1">
    <property type="nucleotide sequence ID" value="XM_014301874.1"/>
</dbReference>
<dbReference type="InterPro" id="IPR042267">
    <property type="entry name" value="VTC_sf"/>
</dbReference>
<evidence type="ECO:0000313" key="7">
    <source>
        <dbReference type="Proteomes" id="UP000054560"/>
    </source>
</evidence>
<dbReference type="OrthoDB" id="6493944at2759"/>
<name>A0A0L0G2T8_9EUKA</name>
<sequence>MFLKEHIINIEKDSKVGGDEVFVRKSIKYVVPNELVDQVVAGLSERLPISPFRLAPDCHVMSQVNSSTYFDDESLTHLKERIVKNESAELYRIRWYGEDLCAVRDVFVERKRHHCFKEVGIYSNKKRMTLPKEQTTRYLLGADVDELLVDKAKLASDMQEHLLYLRPRIRTQYARTSFMDHTEGSDLRVTLDQNIVLALEPREGWRAILASNGALLGPQVTMPFSIIEVKVAMVPGGTPECPKWIAKVLESAMAQNIKISKYGYGCKLLIPEHASPTPKYWPELEAFINSSCGMPRQPNANAEQNVRKVNANSVELSQDFSIDMASSDFPTRSLNPFTRARAHGFNRVKYGKTETKAFMANERTHMKFVTWTTTLATFAVGFAEIGLRSSHDMLAVSMWCLIFTDLVSIYSVSTDNLYYSNISSAKVVPQVEHGV</sequence>
<dbReference type="GeneID" id="25904793"/>
<proteinExistence type="predicted"/>
<evidence type="ECO:0000256" key="2">
    <source>
        <dbReference type="ARBA" id="ARBA00022692"/>
    </source>
</evidence>
<protein>
    <recommendedName>
        <fullName evidence="5">VTC domain-containing protein</fullName>
    </recommendedName>
</protein>
<dbReference type="Proteomes" id="UP000054560">
    <property type="component" value="Unassembled WGS sequence"/>
</dbReference>
<evidence type="ECO:0000256" key="4">
    <source>
        <dbReference type="ARBA" id="ARBA00023136"/>
    </source>
</evidence>
<evidence type="ECO:0000259" key="5">
    <source>
        <dbReference type="Pfam" id="PF09359"/>
    </source>
</evidence>
<dbReference type="Pfam" id="PF09359">
    <property type="entry name" value="VTC"/>
    <property type="match status" value="1"/>
</dbReference>
<dbReference type="STRING" id="667725.A0A0L0G2T8"/>
<organism evidence="6 7">
    <name type="scientific">Sphaeroforma arctica JP610</name>
    <dbReference type="NCBI Taxonomy" id="667725"/>
    <lineage>
        <taxon>Eukaryota</taxon>
        <taxon>Ichthyosporea</taxon>
        <taxon>Ichthyophonida</taxon>
        <taxon>Sphaeroforma</taxon>
    </lineage>
</organism>
<accession>A0A0L0G2T8</accession>
<keyword evidence="2" id="KW-0812">Transmembrane</keyword>
<reference evidence="6 7" key="1">
    <citation type="submission" date="2011-02" db="EMBL/GenBank/DDBJ databases">
        <title>The Genome Sequence of Sphaeroforma arctica JP610.</title>
        <authorList>
            <consortium name="The Broad Institute Genome Sequencing Platform"/>
            <person name="Russ C."/>
            <person name="Cuomo C."/>
            <person name="Young S.K."/>
            <person name="Zeng Q."/>
            <person name="Gargeya S."/>
            <person name="Alvarado L."/>
            <person name="Berlin A."/>
            <person name="Chapman S.B."/>
            <person name="Chen Z."/>
            <person name="Freedman E."/>
            <person name="Gellesch M."/>
            <person name="Goldberg J."/>
            <person name="Griggs A."/>
            <person name="Gujja S."/>
            <person name="Heilman E."/>
            <person name="Heiman D."/>
            <person name="Howarth C."/>
            <person name="Mehta T."/>
            <person name="Neiman D."/>
            <person name="Pearson M."/>
            <person name="Roberts A."/>
            <person name="Saif S."/>
            <person name="Shea T."/>
            <person name="Shenoy N."/>
            <person name="Sisk P."/>
            <person name="Stolte C."/>
            <person name="Sykes S."/>
            <person name="White J."/>
            <person name="Yandava C."/>
            <person name="Burger G."/>
            <person name="Gray M.W."/>
            <person name="Holland P.W.H."/>
            <person name="King N."/>
            <person name="Lang F.B.F."/>
            <person name="Roger A.J."/>
            <person name="Ruiz-Trillo I."/>
            <person name="Haas B."/>
            <person name="Nusbaum C."/>
            <person name="Birren B."/>
        </authorList>
    </citation>
    <scope>NUCLEOTIDE SEQUENCE [LARGE SCALE GENOMIC DNA]</scope>
    <source>
        <strain evidence="6 7">JP610</strain>
    </source>
</reference>
<gene>
    <name evidence="6" type="ORF">SARC_04289</name>
</gene>
<keyword evidence="7" id="KW-1185">Reference proteome</keyword>
<dbReference type="GO" id="GO:0006799">
    <property type="term" value="P:polyphosphate biosynthetic process"/>
    <property type="evidence" value="ECO:0007669"/>
    <property type="project" value="UniProtKB-ARBA"/>
</dbReference>
<dbReference type="AlphaFoldDB" id="A0A0L0G2T8"/>
<dbReference type="InterPro" id="IPR051572">
    <property type="entry name" value="VTC_Complex_Subunit"/>
</dbReference>